<name>A0ABS5LJE6_9BACI</name>
<evidence type="ECO:0000313" key="2">
    <source>
        <dbReference type="Proteomes" id="UP000682403"/>
    </source>
</evidence>
<comment type="caution">
    <text evidence="1">The sequence shown here is derived from an EMBL/GenBank/DDBJ whole genome shotgun (WGS) entry which is preliminary data.</text>
</comment>
<organism evidence="1 2">
    <name type="scientific">Metabacillus flavus</name>
    <dbReference type="NCBI Taxonomy" id="2823519"/>
    <lineage>
        <taxon>Bacteria</taxon>
        <taxon>Bacillati</taxon>
        <taxon>Bacillota</taxon>
        <taxon>Bacilli</taxon>
        <taxon>Bacillales</taxon>
        <taxon>Bacillaceae</taxon>
        <taxon>Metabacillus</taxon>
    </lineage>
</organism>
<keyword evidence="2" id="KW-1185">Reference proteome</keyword>
<proteinExistence type="predicted"/>
<dbReference type="Proteomes" id="UP000682403">
    <property type="component" value="Unassembled WGS sequence"/>
</dbReference>
<gene>
    <name evidence="1" type="ORF">J9317_18175</name>
</gene>
<protein>
    <recommendedName>
        <fullName evidence="3">YviE</fullName>
    </recommendedName>
</protein>
<sequence>MQIPQIRIQSTQGRIGLTTISAKMEQQQPKADLSIQQPKADLLIETTKGQLSIDTTEARADVDLKSISRRIQEFAQQGYQDWLDGMARVSSQGDELMRIEYGGNPIPDHAKQNSESPMYEFNIGFIPRAGSVKVNYEPAKVKIDVQARKPVIDVQQNKPILDYTPGKVQIDMLQNPNLKIDFVTIDIKV</sequence>
<evidence type="ECO:0000313" key="1">
    <source>
        <dbReference type="EMBL" id="MBS2970673.1"/>
    </source>
</evidence>
<reference evidence="1 2" key="1">
    <citation type="submission" date="2021-04" db="EMBL/GenBank/DDBJ databases">
        <title>Metabacillus sp. strain KIGAM252 whole genome sequence.</title>
        <authorList>
            <person name="Seo M.-J."/>
            <person name="Cho E.-S."/>
            <person name="Hwang C.Y."/>
            <person name="Yoon D.J."/>
        </authorList>
    </citation>
    <scope>NUCLEOTIDE SEQUENCE [LARGE SCALE GENOMIC DNA]</scope>
    <source>
        <strain evidence="1 2">KIGAM252</strain>
    </source>
</reference>
<dbReference type="InterPro" id="IPR045527">
    <property type="entry name" value="DUF6470"/>
</dbReference>
<dbReference type="RefSeq" id="WP_211561246.1">
    <property type="nucleotide sequence ID" value="NZ_JAGVRK010000001.1"/>
</dbReference>
<dbReference type="Pfam" id="PF20074">
    <property type="entry name" value="DUF6470"/>
    <property type="match status" value="1"/>
</dbReference>
<evidence type="ECO:0008006" key="3">
    <source>
        <dbReference type="Google" id="ProtNLM"/>
    </source>
</evidence>
<accession>A0ABS5LJE6</accession>
<dbReference type="EMBL" id="JAGVRK010000001">
    <property type="protein sequence ID" value="MBS2970673.1"/>
    <property type="molecule type" value="Genomic_DNA"/>
</dbReference>